<dbReference type="GO" id="GO:0008948">
    <property type="term" value="F:oxaloacetate decarboxylase activity"/>
    <property type="evidence" value="ECO:0007669"/>
    <property type="project" value="TreeGrafter"/>
</dbReference>
<feature type="binding site" evidence="1">
    <location>
        <position position="396"/>
    </location>
    <ligand>
        <name>substrate</name>
    </ligand>
</feature>
<dbReference type="InterPro" id="IPR036704">
    <property type="entry name" value="RraA/RraA-like_sf"/>
</dbReference>
<dbReference type="Gene3D" id="2.120.10.30">
    <property type="entry name" value="TolB, C-terminal domain"/>
    <property type="match status" value="1"/>
</dbReference>
<proteinExistence type="predicted"/>
<dbReference type="CDD" id="cd16841">
    <property type="entry name" value="RraA_family"/>
    <property type="match status" value="1"/>
</dbReference>
<sequence>MEKRSHLFFLDVGFSNAKGKKLQGRILTCCYDGSGLRTLVDAIGTAPDGLAIDPEHQHIYHTNMAVASTNSGFISRIDIDGKNDTMIIPQGVTWTPKQLTLEPKTRKLCWSDREGMRVFRSILDGSNIEMLIRTAEGDEARKDARNHCVRIAVDVDRHVFYWTQKGPSKGYAGRLFCAGLDIPDGETPDNRSDKRLILDRLPEPINLDLNLKEIVMCMSDKRDPPFGNTINRVDLNNHDKVEKNILVKKLHEAIGLTLDIENSQMYFTDLLGAVYTSKMDGSDEKAETFGSCDVSDALLKLSHPHGGFLSNLTMWSPKRQEGHTKIVGHAYTVKYVRKNHGTDPKVHGHYIDSIPAGSVVFISSPPGIVNAVYGGLMSNRAQYSGAVGTIVDGRVRDLQEHRDLEYPVFARDIGTASPQELLRVSAINVPVRLQSEDQEAIISPGDYLIADLNGVVCLPKGLAEKALALMASQVEADERIAEDLKKGRTFQEAGKEHRANVKFIADEKGW</sequence>
<dbReference type="EMBL" id="JASNWA010000004">
    <property type="protein sequence ID" value="KAK3176705.1"/>
    <property type="molecule type" value="Genomic_DNA"/>
</dbReference>
<dbReference type="InterPro" id="IPR005493">
    <property type="entry name" value="RraA/RraA-like"/>
</dbReference>
<dbReference type="SMART" id="SM00135">
    <property type="entry name" value="LY"/>
    <property type="match status" value="4"/>
</dbReference>
<protein>
    <submittedName>
        <fullName evidence="2">Uncharacterized protein</fullName>
    </submittedName>
</protein>
<dbReference type="PANTHER" id="PTHR33254:SF28">
    <property type="entry name" value="4-HYDROXY-4-METHYL-2-OXOGLUTARATE ALDOLASE"/>
    <property type="match status" value="1"/>
</dbReference>
<evidence type="ECO:0000313" key="2">
    <source>
        <dbReference type="EMBL" id="KAK3176705.1"/>
    </source>
</evidence>
<dbReference type="Pfam" id="PF03737">
    <property type="entry name" value="RraA-like"/>
    <property type="match status" value="1"/>
</dbReference>
<evidence type="ECO:0000313" key="3">
    <source>
        <dbReference type="Proteomes" id="UP001276659"/>
    </source>
</evidence>
<keyword evidence="3" id="KW-1185">Reference proteome</keyword>
<gene>
    <name evidence="2" type="ORF">OEA41_008030</name>
</gene>
<dbReference type="PANTHER" id="PTHR33254">
    <property type="entry name" value="4-HYDROXY-4-METHYL-2-OXOGLUTARATE ALDOLASE 3-RELATED"/>
    <property type="match status" value="1"/>
</dbReference>
<dbReference type="Gene3D" id="3.50.30.40">
    <property type="entry name" value="Ribonuclease E inhibitor RraA/RraA-like"/>
    <property type="match status" value="1"/>
</dbReference>
<dbReference type="InterPro" id="IPR000033">
    <property type="entry name" value="LDLR_classB_rpt"/>
</dbReference>
<dbReference type="GO" id="GO:0046872">
    <property type="term" value="F:metal ion binding"/>
    <property type="evidence" value="ECO:0007669"/>
    <property type="project" value="UniProtKB-KW"/>
</dbReference>
<comment type="caution">
    <text evidence="2">The sequence shown here is derived from an EMBL/GenBank/DDBJ whole genome shotgun (WGS) entry which is preliminary data.</text>
</comment>
<name>A0AAD9ZEQ3_9LECA</name>
<keyword evidence="1" id="KW-0460">Magnesium</keyword>
<dbReference type="Proteomes" id="UP001276659">
    <property type="component" value="Unassembled WGS sequence"/>
</dbReference>
<feature type="binding site" evidence="1">
    <location>
        <position position="397"/>
    </location>
    <ligand>
        <name>Mg(2+)</name>
        <dbReference type="ChEBI" id="CHEBI:18420"/>
    </ligand>
</feature>
<feature type="binding site" evidence="1">
    <location>
        <begin position="374"/>
        <end position="377"/>
    </location>
    <ligand>
        <name>substrate</name>
    </ligand>
</feature>
<keyword evidence="1" id="KW-0479">Metal-binding</keyword>
<organism evidence="2 3">
    <name type="scientific">Lepraria neglecta</name>
    <dbReference type="NCBI Taxonomy" id="209136"/>
    <lineage>
        <taxon>Eukaryota</taxon>
        <taxon>Fungi</taxon>
        <taxon>Dikarya</taxon>
        <taxon>Ascomycota</taxon>
        <taxon>Pezizomycotina</taxon>
        <taxon>Lecanoromycetes</taxon>
        <taxon>OSLEUM clade</taxon>
        <taxon>Lecanoromycetidae</taxon>
        <taxon>Lecanorales</taxon>
        <taxon>Lecanorineae</taxon>
        <taxon>Stereocaulaceae</taxon>
        <taxon>Lepraria</taxon>
    </lineage>
</organism>
<accession>A0AAD9ZEQ3</accession>
<dbReference type="SUPFAM" id="SSF63825">
    <property type="entry name" value="YWTD domain"/>
    <property type="match status" value="1"/>
</dbReference>
<reference evidence="2" key="1">
    <citation type="submission" date="2022-11" db="EMBL/GenBank/DDBJ databases">
        <title>Chromosomal genome sequence assembly and mating type (MAT) locus characterization of the leprose asexual lichenized fungus Lepraria neglecta (Nyl.) Erichsen.</title>
        <authorList>
            <person name="Allen J.L."/>
            <person name="Pfeffer B."/>
        </authorList>
    </citation>
    <scope>NUCLEOTIDE SEQUENCE</scope>
    <source>
        <strain evidence="2">Allen 5258</strain>
    </source>
</reference>
<comment type="cofactor">
    <cofactor evidence="1">
        <name>Mg(2+)</name>
        <dbReference type="ChEBI" id="CHEBI:18420"/>
    </cofactor>
</comment>
<dbReference type="InterPro" id="IPR011042">
    <property type="entry name" value="6-blade_b-propeller_TolB-like"/>
</dbReference>
<evidence type="ECO:0000256" key="1">
    <source>
        <dbReference type="PIRSR" id="PIRSR605493-1"/>
    </source>
</evidence>
<dbReference type="GO" id="GO:0047443">
    <property type="term" value="F:4-hydroxy-4-methyl-2-oxoglutarate aldolase activity"/>
    <property type="evidence" value="ECO:0007669"/>
    <property type="project" value="TreeGrafter"/>
</dbReference>
<dbReference type="AlphaFoldDB" id="A0AAD9ZEQ3"/>
<dbReference type="SUPFAM" id="SSF89562">
    <property type="entry name" value="RraA-like"/>
    <property type="match status" value="1"/>
</dbReference>